<dbReference type="EMBL" id="CADCXU010034503">
    <property type="protein sequence ID" value="CAB0019754.1"/>
    <property type="molecule type" value="Genomic_DNA"/>
</dbReference>
<evidence type="ECO:0000256" key="8">
    <source>
        <dbReference type="PROSITE-ProRule" id="PRU00027"/>
    </source>
</evidence>
<evidence type="ECO:0000256" key="4">
    <source>
        <dbReference type="ARBA" id="ARBA00022833"/>
    </source>
</evidence>
<keyword evidence="2" id="KW-0479">Metal-binding</keyword>
<evidence type="ECO:0000256" key="6">
    <source>
        <dbReference type="ARBA" id="ARBA00023163"/>
    </source>
</evidence>
<keyword evidence="6" id="KW-0804">Transcription</keyword>
<dbReference type="PANTHER" id="PTHR46481">
    <property type="entry name" value="ZINC FINGER BED DOMAIN-CONTAINING PROTEIN 4"/>
    <property type="match status" value="1"/>
</dbReference>
<feature type="compositionally biased region" description="Low complexity" evidence="9">
    <location>
        <begin position="93"/>
        <end position="113"/>
    </location>
</feature>
<evidence type="ECO:0000256" key="1">
    <source>
        <dbReference type="ARBA" id="ARBA00004123"/>
    </source>
</evidence>
<accession>A0A6H5HPP3</accession>
<feature type="region of interest" description="Disordered" evidence="9">
    <location>
        <begin position="47"/>
        <end position="123"/>
    </location>
</feature>
<sequence length="196" mass="21938">MSGTLKKSSPLWSFFTVIDNEKKVARCDLCRSECSFKTTISNLRKHLKSRHPTVKYSTAEKRPLVAHTDPDEEDVDDLPDAVATTSNQARQLQKPSTSSKPSTSTQSVSVVQPRNPSELSTSKIKQTSLLSFAPPKQLAGSKKKKLDLLLLNLFTKDYQPFSIVEDFGFRKFVEELNPSYHLPNRKTISQSLLPAA</sequence>
<dbReference type="GO" id="GO:0009791">
    <property type="term" value="P:post-embryonic development"/>
    <property type="evidence" value="ECO:0007669"/>
    <property type="project" value="UniProtKB-ARBA"/>
</dbReference>
<feature type="compositionally biased region" description="Acidic residues" evidence="9">
    <location>
        <begin position="70"/>
        <end position="79"/>
    </location>
</feature>
<dbReference type="AlphaFoldDB" id="A0A6H5HPP3"/>
<comment type="subcellular location">
    <subcellularLocation>
        <location evidence="1">Nucleus</location>
    </subcellularLocation>
</comment>
<feature type="non-terminal residue" evidence="11">
    <location>
        <position position="196"/>
    </location>
</feature>
<evidence type="ECO:0000313" key="11">
    <source>
        <dbReference type="EMBL" id="CAB0019754.1"/>
    </source>
</evidence>
<dbReference type="GO" id="GO:0005634">
    <property type="term" value="C:nucleus"/>
    <property type="evidence" value="ECO:0007669"/>
    <property type="project" value="UniProtKB-SubCell"/>
</dbReference>
<keyword evidence="12" id="KW-1185">Reference proteome</keyword>
<evidence type="ECO:0000256" key="7">
    <source>
        <dbReference type="ARBA" id="ARBA00023242"/>
    </source>
</evidence>
<gene>
    <name evidence="11" type="ORF">NTEN_LOCUS23431</name>
</gene>
<evidence type="ECO:0000256" key="9">
    <source>
        <dbReference type="SAM" id="MobiDB-lite"/>
    </source>
</evidence>
<dbReference type="PROSITE" id="PS50808">
    <property type="entry name" value="ZF_BED"/>
    <property type="match status" value="1"/>
</dbReference>
<evidence type="ECO:0000259" key="10">
    <source>
        <dbReference type="PROSITE" id="PS50808"/>
    </source>
</evidence>
<dbReference type="PANTHER" id="PTHR46481:SF10">
    <property type="entry name" value="ZINC FINGER BED DOMAIN-CONTAINING PROTEIN 39"/>
    <property type="match status" value="1"/>
</dbReference>
<keyword evidence="3 8" id="KW-0863">Zinc-finger</keyword>
<name>A0A6H5HPP3_9HEMI</name>
<dbReference type="Proteomes" id="UP000479000">
    <property type="component" value="Unassembled WGS sequence"/>
</dbReference>
<protein>
    <recommendedName>
        <fullName evidence="10">BED-type domain-containing protein</fullName>
    </recommendedName>
</protein>
<dbReference type="OrthoDB" id="6621248at2759"/>
<keyword evidence="5" id="KW-0805">Transcription regulation</keyword>
<organism evidence="11 12">
    <name type="scientific">Nesidiocoris tenuis</name>
    <dbReference type="NCBI Taxonomy" id="355587"/>
    <lineage>
        <taxon>Eukaryota</taxon>
        <taxon>Metazoa</taxon>
        <taxon>Ecdysozoa</taxon>
        <taxon>Arthropoda</taxon>
        <taxon>Hexapoda</taxon>
        <taxon>Insecta</taxon>
        <taxon>Pterygota</taxon>
        <taxon>Neoptera</taxon>
        <taxon>Paraneoptera</taxon>
        <taxon>Hemiptera</taxon>
        <taxon>Heteroptera</taxon>
        <taxon>Panheteroptera</taxon>
        <taxon>Cimicomorpha</taxon>
        <taxon>Miridae</taxon>
        <taxon>Dicyphina</taxon>
        <taxon>Nesidiocoris</taxon>
    </lineage>
</organism>
<evidence type="ECO:0000313" key="12">
    <source>
        <dbReference type="Proteomes" id="UP000479000"/>
    </source>
</evidence>
<keyword evidence="4" id="KW-0862">Zinc</keyword>
<dbReference type="SMART" id="SM00614">
    <property type="entry name" value="ZnF_BED"/>
    <property type="match status" value="1"/>
</dbReference>
<reference evidence="11 12" key="1">
    <citation type="submission" date="2020-02" db="EMBL/GenBank/DDBJ databases">
        <authorList>
            <person name="Ferguson B K."/>
        </authorList>
    </citation>
    <scope>NUCLEOTIDE SEQUENCE [LARGE SCALE GENOMIC DNA]</scope>
</reference>
<dbReference type="SUPFAM" id="SSF57667">
    <property type="entry name" value="beta-beta-alpha zinc fingers"/>
    <property type="match status" value="1"/>
</dbReference>
<feature type="domain" description="BED-type" evidence="10">
    <location>
        <begin position="6"/>
        <end position="58"/>
    </location>
</feature>
<dbReference type="InterPro" id="IPR036236">
    <property type="entry name" value="Znf_C2H2_sf"/>
</dbReference>
<dbReference type="SUPFAM" id="SSF140996">
    <property type="entry name" value="Hermes dimerisation domain"/>
    <property type="match status" value="1"/>
</dbReference>
<evidence type="ECO:0000256" key="5">
    <source>
        <dbReference type="ARBA" id="ARBA00023015"/>
    </source>
</evidence>
<feature type="compositionally biased region" description="Polar residues" evidence="9">
    <location>
        <begin position="114"/>
        <end position="123"/>
    </location>
</feature>
<keyword evidence="7" id="KW-0539">Nucleus</keyword>
<evidence type="ECO:0000256" key="2">
    <source>
        <dbReference type="ARBA" id="ARBA00022723"/>
    </source>
</evidence>
<dbReference type="Pfam" id="PF02892">
    <property type="entry name" value="zf-BED"/>
    <property type="match status" value="1"/>
</dbReference>
<proteinExistence type="predicted"/>
<dbReference type="InterPro" id="IPR003656">
    <property type="entry name" value="Znf_BED"/>
</dbReference>
<evidence type="ECO:0000256" key="3">
    <source>
        <dbReference type="ARBA" id="ARBA00022771"/>
    </source>
</evidence>
<dbReference type="GO" id="GO:0003677">
    <property type="term" value="F:DNA binding"/>
    <property type="evidence" value="ECO:0007669"/>
    <property type="project" value="InterPro"/>
</dbReference>
<dbReference type="GO" id="GO:0008270">
    <property type="term" value="F:zinc ion binding"/>
    <property type="evidence" value="ECO:0007669"/>
    <property type="project" value="UniProtKB-KW"/>
</dbReference>
<dbReference type="InterPro" id="IPR052035">
    <property type="entry name" value="ZnF_BED_domain_contain"/>
</dbReference>